<dbReference type="PROSITE" id="PS00139">
    <property type="entry name" value="THIOL_PROTEASE_CYS"/>
    <property type="match status" value="1"/>
</dbReference>
<dbReference type="FunFam" id="1.10.287.2250:FF:000003">
    <property type="entry name" value="Cathepsin L"/>
    <property type="match status" value="1"/>
</dbReference>
<evidence type="ECO:0000256" key="6">
    <source>
        <dbReference type="ARBA" id="ARBA00023157"/>
    </source>
</evidence>
<keyword evidence="7" id="KW-0732">Signal</keyword>
<keyword evidence="11" id="KW-1185">Reference proteome</keyword>
<evidence type="ECO:0000256" key="4">
    <source>
        <dbReference type="ARBA" id="ARBA00022807"/>
    </source>
</evidence>
<evidence type="ECO:0000313" key="11">
    <source>
        <dbReference type="Proteomes" id="UP000228934"/>
    </source>
</evidence>
<keyword evidence="2" id="KW-0645">Protease</keyword>
<gene>
    <name evidence="10" type="ORF">AB205_0215560</name>
</gene>
<dbReference type="CDD" id="cd02248">
    <property type="entry name" value="Peptidase_C1A"/>
    <property type="match status" value="1"/>
</dbReference>
<dbReference type="InterPro" id="IPR038765">
    <property type="entry name" value="Papain-like_cys_pep_sf"/>
</dbReference>
<dbReference type="AlphaFoldDB" id="A0A2G9SGR0"/>
<evidence type="ECO:0000256" key="7">
    <source>
        <dbReference type="SAM" id="SignalP"/>
    </source>
</evidence>
<name>A0A2G9SGR0_AQUCT</name>
<accession>A0A2G9SGR0</accession>
<dbReference type="Gene3D" id="1.10.287.2250">
    <property type="match status" value="1"/>
</dbReference>
<feature type="chain" id="PRO_5018678526" description="Cathepsin propeptide inhibitor domain-containing protein" evidence="7">
    <location>
        <begin position="20"/>
        <end position="202"/>
    </location>
</feature>
<feature type="domain" description="Cathepsin propeptide inhibitor" evidence="9">
    <location>
        <begin position="27"/>
        <end position="87"/>
    </location>
</feature>
<proteinExistence type="inferred from homology"/>
<keyword evidence="6" id="KW-1015">Disulfide bond</keyword>
<dbReference type="Proteomes" id="UP000228934">
    <property type="component" value="Unassembled WGS sequence"/>
</dbReference>
<organism evidence="10 11">
    <name type="scientific">Aquarana catesbeiana</name>
    <name type="common">American bullfrog</name>
    <name type="synonym">Rana catesbeiana</name>
    <dbReference type="NCBI Taxonomy" id="8400"/>
    <lineage>
        <taxon>Eukaryota</taxon>
        <taxon>Metazoa</taxon>
        <taxon>Chordata</taxon>
        <taxon>Craniata</taxon>
        <taxon>Vertebrata</taxon>
        <taxon>Euteleostomi</taxon>
        <taxon>Amphibia</taxon>
        <taxon>Batrachia</taxon>
        <taxon>Anura</taxon>
        <taxon>Neobatrachia</taxon>
        <taxon>Ranoidea</taxon>
        <taxon>Ranidae</taxon>
        <taxon>Aquarana</taxon>
    </lineage>
</organism>
<evidence type="ECO:0000256" key="3">
    <source>
        <dbReference type="ARBA" id="ARBA00022801"/>
    </source>
</evidence>
<dbReference type="GO" id="GO:0008234">
    <property type="term" value="F:cysteine-type peptidase activity"/>
    <property type="evidence" value="ECO:0007669"/>
    <property type="project" value="UniProtKB-KW"/>
</dbReference>
<feature type="signal peptide" evidence="7">
    <location>
        <begin position="1"/>
        <end position="19"/>
    </location>
</feature>
<feature type="non-terminal residue" evidence="10">
    <location>
        <position position="202"/>
    </location>
</feature>
<evidence type="ECO:0000259" key="9">
    <source>
        <dbReference type="SMART" id="SM00848"/>
    </source>
</evidence>
<dbReference type="InterPro" id="IPR013128">
    <property type="entry name" value="Peptidase_C1A"/>
</dbReference>
<evidence type="ECO:0008006" key="12">
    <source>
        <dbReference type="Google" id="ProtNLM"/>
    </source>
</evidence>
<dbReference type="GO" id="GO:0006508">
    <property type="term" value="P:proteolysis"/>
    <property type="evidence" value="ECO:0007669"/>
    <property type="project" value="UniProtKB-KW"/>
</dbReference>
<evidence type="ECO:0000256" key="2">
    <source>
        <dbReference type="ARBA" id="ARBA00022670"/>
    </source>
</evidence>
<comment type="similarity">
    <text evidence="1">Belongs to the peptidase C1 family.</text>
</comment>
<feature type="domain" description="Peptidase C1A papain C-terminal" evidence="8">
    <location>
        <begin position="113"/>
        <end position="202"/>
    </location>
</feature>
<evidence type="ECO:0000256" key="1">
    <source>
        <dbReference type="ARBA" id="ARBA00008455"/>
    </source>
</evidence>
<keyword evidence="3" id="KW-0378">Hydrolase</keyword>
<dbReference type="Gene3D" id="3.90.70.10">
    <property type="entry name" value="Cysteine proteinases"/>
    <property type="match status" value="1"/>
</dbReference>
<dbReference type="InterPro" id="IPR039417">
    <property type="entry name" value="Peptidase_C1A_papain-like"/>
</dbReference>
<dbReference type="EMBL" id="KV924986">
    <property type="protein sequence ID" value="PIO39274.1"/>
    <property type="molecule type" value="Genomic_DNA"/>
</dbReference>
<dbReference type="SUPFAM" id="SSF54001">
    <property type="entry name" value="Cysteine proteinases"/>
    <property type="match status" value="1"/>
</dbReference>
<dbReference type="OrthoDB" id="498368at2759"/>
<evidence type="ECO:0000256" key="5">
    <source>
        <dbReference type="ARBA" id="ARBA00023145"/>
    </source>
</evidence>
<dbReference type="Pfam" id="PF00112">
    <property type="entry name" value="Peptidase_C1"/>
    <property type="match status" value="1"/>
</dbReference>
<dbReference type="SMART" id="SM00645">
    <property type="entry name" value="Pept_C1"/>
    <property type="match status" value="1"/>
</dbReference>
<protein>
    <recommendedName>
        <fullName evidence="12">Cathepsin propeptide inhibitor domain-containing protein</fullName>
    </recommendedName>
</protein>
<dbReference type="PANTHER" id="PTHR12411">
    <property type="entry name" value="CYSTEINE PROTEASE FAMILY C1-RELATED"/>
    <property type="match status" value="1"/>
</dbReference>
<keyword evidence="4" id="KW-0788">Thiol protease</keyword>
<dbReference type="InterPro" id="IPR013201">
    <property type="entry name" value="Prot_inhib_I29"/>
</dbReference>
<dbReference type="SMART" id="SM00848">
    <property type="entry name" value="Inhibitor_I29"/>
    <property type="match status" value="1"/>
</dbReference>
<dbReference type="InterPro" id="IPR000668">
    <property type="entry name" value="Peptidase_C1A_C"/>
</dbReference>
<evidence type="ECO:0000313" key="10">
    <source>
        <dbReference type="EMBL" id="PIO39274.1"/>
    </source>
</evidence>
<reference evidence="11" key="1">
    <citation type="journal article" date="2017" name="Nat. Commun.">
        <title>The North American bullfrog draft genome provides insight into hormonal regulation of long noncoding RNA.</title>
        <authorList>
            <person name="Hammond S.A."/>
            <person name="Warren R.L."/>
            <person name="Vandervalk B.P."/>
            <person name="Kucuk E."/>
            <person name="Khan H."/>
            <person name="Gibb E.A."/>
            <person name="Pandoh P."/>
            <person name="Kirk H."/>
            <person name="Zhao Y."/>
            <person name="Jones M."/>
            <person name="Mungall A.J."/>
            <person name="Coope R."/>
            <person name="Pleasance S."/>
            <person name="Moore R.A."/>
            <person name="Holt R.A."/>
            <person name="Round J.M."/>
            <person name="Ohora S."/>
            <person name="Walle B.V."/>
            <person name="Veldhoen N."/>
            <person name="Helbing C.C."/>
            <person name="Birol I."/>
        </authorList>
    </citation>
    <scope>NUCLEOTIDE SEQUENCE [LARGE SCALE GENOMIC DNA]</scope>
</reference>
<dbReference type="Pfam" id="PF08246">
    <property type="entry name" value="Inhibitor_I29"/>
    <property type="match status" value="1"/>
</dbReference>
<dbReference type="InterPro" id="IPR000169">
    <property type="entry name" value="Pept_cys_AS"/>
</dbReference>
<keyword evidence="5" id="KW-0865">Zymogen</keyword>
<evidence type="ECO:0000259" key="8">
    <source>
        <dbReference type="SMART" id="SM00645"/>
    </source>
</evidence>
<sequence length="202" mass="22916">MHFNKILAILSVLVVCTWGSSFFDEEWHAWKLKYGKTYVSVEEEESRRKAWEDNLHMVQKHNALADQGLSTFRMAMNHFADLTSEKMKSRSCLFPTEHPVNLPKQTYSSHSNLPEHVDWRELKCVTPAKQQGICGSCWAFATVGAVESRLCIKSKELVELSEQQLVDCDSEDGGCCGGFPAYALLYAEMNGVMKAEDYEYTG</sequence>